<feature type="compositionally biased region" description="Basic and acidic residues" evidence="2">
    <location>
        <begin position="68"/>
        <end position="80"/>
    </location>
</feature>
<feature type="compositionally biased region" description="Polar residues" evidence="2">
    <location>
        <begin position="81"/>
        <end position="93"/>
    </location>
</feature>
<evidence type="ECO:0000313" key="3">
    <source>
        <dbReference type="EMBL" id="PIO66726.1"/>
    </source>
</evidence>
<dbReference type="OrthoDB" id="3549872at2759"/>
<feature type="region of interest" description="Disordered" evidence="2">
    <location>
        <begin position="61"/>
        <end position="93"/>
    </location>
</feature>
<evidence type="ECO:0000256" key="1">
    <source>
        <dbReference type="SAM" id="Coils"/>
    </source>
</evidence>
<evidence type="ECO:0000256" key="2">
    <source>
        <dbReference type="SAM" id="MobiDB-lite"/>
    </source>
</evidence>
<feature type="coiled-coil region" evidence="1">
    <location>
        <begin position="149"/>
        <end position="197"/>
    </location>
</feature>
<protein>
    <submittedName>
        <fullName evidence="3">Uncharacterized protein</fullName>
    </submittedName>
</protein>
<sequence length="304" mass="34402">MAAKLREDEEREQKFKDRMAVLEKENFNLNISRDKASSRLAEEQKKIIELEQKVRELNKGIQSAQLKARSEQQRSSEKNGKLQSLTNKNAELANQNDELRGTCKALEEELLTTRAALEKKTNVSKQAMTDLLNNYKDSERKSMERATECEQLKAQLQSVSAKLERIEKRRTDLEARVEESELRNADLIKKIHQYERSARMALNVAGTPSALRGGQSIVDIPRAAGSSVEDALFAGYGDSFSMLRTTSSSHDLSIRTSPERAAELTNDLKAQQEEMQKNLVKTKEAVGSMQALERKVQDLQNGWC</sequence>
<accession>A0A2G9U8Y2</accession>
<gene>
    <name evidence="3" type="ORF">TELCIR_11546</name>
</gene>
<organism evidence="3 4">
    <name type="scientific">Teladorsagia circumcincta</name>
    <name type="common">Brown stomach worm</name>
    <name type="synonym">Ostertagia circumcincta</name>
    <dbReference type="NCBI Taxonomy" id="45464"/>
    <lineage>
        <taxon>Eukaryota</taxon>
        <taxon>Metazoa</taxon>
        <taxon>Ecdysozoa</taxon>
        <taxon>Nematoda</taxon>
        <taxon>Chromadorea</taxon>
        <taxon>Rhabditida</taxon>
        <taxon>Rhabditina</taxon>
        <taxon>Rhabditomorpha</taxon>
        <taxon>Strongyloidea</taxon>
        <taxon>Trichostrongylidae</taxon>
        <taxon>Teladorsagia</taxon>
    </lineage>
</organism>
<dbReference type="Proteomes" id="UP000230423">
    <property type="component" value="Unassembled WGS sequence"/>
</dbReference>
<dbReference type="AlphaFoldDB" id="A0A2G9U8Y2"/>
<dbReference type="EMBL" id="KZ348060">
    <property type="protein sequence ID" value="PIO66726.1"/>
    <property type="molecule type" value="Genomic_DNA"/>
</dbReference>
<evidence type="ECO:0000313" key="4">
    <source>
        <dbReference type="Proteomes" id="UP000230423"/>
    </source>
</evidence>
<name>A0A2G9U8Y2_TELCI</name>
<reference evidence="3 4" key="1">
    <citation type="submission" date="2015-09" db="EMBL/GenBank/DDBJ databases">
        <title>Draft genome of the parasitic nematode Teladorsagia circumcincta isolate WARC Sus (inbred).</title>
        <authorList>
            <person name="Mitreva M."/>
        </authorList>
    </citation>
    <scope>NUCLEOTIDE SEQUENCE [LARGE SCALE GENOMIC DNA]</scope>
    <source>
        <strain evidence="3 4">S</strain>
    </source>
</reference>
<keyword evidence="4" id="KW-1185">Reference proteome</keyword>
<keyword evidence="1" id="KW-0175">Coiled coil</keyword>
<proteinExistence type="predicted"/>